<feature type="signal peptide" evidence="1">
    <location>
        <begin position="1"/>
        <end position="23"/>
    </location>
</feature>
<feature type="chain" id="PRO_5035257640" evidence="1">
    <location>
        <begin position="24"/>
        <end position="88"/>
    </location>
</feature>
<reference evidence="2" key="1">
    <citation type="submission" date="2021-06" db="EMBL/GenBank/DDBJ databases">
        <authorList>
            <person name="Hodson N. C."/>
            <person name="Mongue J. A."/>
            <person name="Jaron S. K."/>
        </authorList>
    </citation>
    <scope>NUCLEOTIDE SEQUENCE</scope>
</reference>
<feature type="non-terminal residue" evidence="2">
    <location>
        <position position="88"/>
    </location>
</feature>
<proteinExistence type="predicted"/>
<evidence type="ECO:0000313" key="3">
    <source>
        <dbReference type="Proteomes" id="UP000708208"/>
    </source>
</evidence>
<dbReference type="AlphaFoldDB" id="A0A8J2LL01"/>
<protein>
    <submittedName>
        <fullName evidence="2">Uncharacterized protein</fullName>
    </submittedName>
</protein>
<gene>
    <name evidence="2" type="ORF">AFUS01_LOCUS35175</name>
</gene>
<organism evidence="2 3">
    <name type="scientific">Allacma fusca</name>
    <dbReference type="NCBI Taxonomy" id="39272"/>
    <lineage>
        <taxon>Eukaryota</taxon>
        <taxon>Metazoa</taxon>
        <taxon>Ecdysozoa</taxon>
        <taxon>Arthropoda</taxon>
        <taxon>Hexapoda</taxon>
        <taxon>Collembola</taxon>
        <taxon>Symphypleona</taxon>
        <taxon>Sminthuridae</taxon>
        <taxon>Allacma</taxon>
    </lineage>
</organism>
<dbReference type="EMBL" id="CAJVCH010534748">
    <property type="protein sequence ID" value="CAG7825049.1"/>
    <property type="molecule type" value="Genomic_DNA"/>
</dbReference>
<name>A0A8J2LL01_9HEXA</name>
<sequence length="88" mass="9754">MSSRHSLFRVSIVVSLVSLTCLGLYSSSSSYPSVRKMDSLFSKYDKQETSNEDRRTITRSMVSLERTTAAPDAVVEAEINVNDASMNV</sequence>
<accession>A0A8J2LL01</accession>
<keyword evidence="1" id="KW-0732">Signal</keyword>
<evidence type="ECO:0000313" key="2">
    <source>
        <dbReference type="EMBL" id="CAG7825049.1"/>
    </source>
</evidence>
<dbReference type="Proteomes" id="UP000708208">
    <property type="component" value="Unassembled WGS sequence"/>
</dbReference>
<keyword evidence="3" id="KW-1185">Reference proteome</keyword>
<comment type="caution">
    <text evidence="2">The sequence shown here is derived from an EMBL/GenBank/DDBJ whole genome shotgun (WGS) entry which is preliminary data.</text>
</comment>
<evidence type="ECO:0000256" key="1">
    <source>
        <dbReference type="SAM" id="SignalP"/>
    </source>
</evidence>